<evidence type="ECO:0000256" key="1">
    <source>
        <dbReference type="SAM" id="MobiDB-lite"/>
    </source>
</evidence>
<dbReference type="InterPro" id="IPR028943">
    <property type="entry name" value="ZorC_EH_Signature_dom"/>
</dbReference>
<sequence>MSVKELLDTFDPSIRFSIHLPSKSRLKQASIKLERDLDVQSTSVSIPDQLIKETASLVSEGQTSRIPQRTLRLFCVAGLASFCDISEAKGAVQNLLGEVEKRAKRSLLRALLNGYLQIADLDYVWTGAIRRFLKRHSDELPERWRQRCEDYGLLDESPCRSLVYSFKAVDVNFDRQLHEAGVTGSLYTNGIGACVLSAICDELSQGEWLTEAKAEELLARFLFYLAPQDKLLFLGSKNQVKIVRALLTPCLDGGVSQQLTRRIQHFLLTAYSDPRVNPGKWGQVPTELVELLKRWLTKQAMGLLIEVLNKTADDHHWDSRHDFWNYYLDNDLVDEAWVAFGPNAYQQATDLIRFDSDFVAGTFAQLVKGAGQIQANHSVLLMRIDSVVIAEWTHNGMVRLWDRVGTGSPPFYRSVYKSEVLRGSAGNPPQDEHRHDQHGSWKNKVAAFIQARTGIKHGAVKTSTHPGSKKPSASTNRTSAAQYHAVPSTTSGRTGNRGAISGGPTTGTCKSCGKTKPASEFYLSRKRPGQLTVFCKQCSAKK</sequence>
<accession>A0ABY1S527</accession>
<comment type="caution">
    <text evidence="3">The sequence shown here is derived from an EMBL/GenBank/DDBJ whole genome shotgun (WGS) entry which is preliminary data.</text>
</comment>
<evidence type="ECO:0000313" key="4">
    <source>
        <dbReference type="Proteomes" id="UP001159257"/>
    </source>
</evidence>
<name>A0ABY1S527_9GAMM</name>
<gene>
    <name evidence="3" type="ORF">SAMN04487964_1285</name>
</gene>
<dbReference type="EMBL" id="FXWV01000028">
    <property type="protein sequence ID" value="SMR78683.1"/>
    <property type="molecule type" value="Genomic_DNA"/>
</dbReference>
<feature type="compositionally biased region" description="Polar residues" evidence="1">
    <location>
        <begin position="461"/>
        <end position="494"/>
    </location>
</feature>
<evidence type="ECO:0000259" key="2">
    <source>
        <dbReference type="Pfam" id="PF15611"/>
    </source>
</evidence>
<reference evidence="3 4" key="1">
    <citation type="submission" date="2017-05" db="EMBL/GenBank/DDBJ databases">
        <authorList>
            <person name="Varghese N."/>
            <person name="Submissions S."/>
        </authorList>
    </citation>
    <scope>NUCLEOTIDE SEQUENCE [LARGE SCALE GENOMIC DNA]</scope>
    <source>
        <strain evidence="3 4">CGMCC 1.7287</strain>
    </source>
</reference>
<dbReference type="RefSeq" id="WP_239042310.1">
    <property type="nucleotide sequence ID" value="NZ_BAAAEY010000021.1"/>
</dbReference>
<dbReference type="Proteomes" id="UP001159257">
    <property type="component" value="Unassembled WGS sequence"/>
</dbReference>
<proteinExistence type="predicted"/>
<protein>
    <submittedName>
        <fullName evidence="3">EH_Signature domain-containing protein</fullName>
    </submittedName>
</protein>
<organism evidence="3 4">
    <name type="scientific">Marinobacterium sediminicola</name>
    <dbReference type="NCBI Taxonomy" id="518898"/>
    <lineage>
        <taxon>Bacteria</taxon>
        <taxon>Pseudomonadati</taxon>
        <taxon>Pseudomonadota</taxon>
        <taxon>Gammaproteobacteria</taxon>
        <taxon>Oceanospirillales</taxon>
        <taxon>Oceanospirillaceae</taxon>
        <taxon>Marinobacterium</taxon>
    </lineage>
</organism>
<feature type="region of interest" description="Disordered" evidence="1">
    <location>
        <begin position="458"/>
        <end position="510"/>
    </location>
</feature>
<feature type="domain" description="Zorya protein ZorC EH" evidence="2">
    <location>
        <begin position="80"/>
        <end position="447"/>
    </location>
</feature>
<evidence type="ECO:0000313" key="3">
    <source>
        <dbReference type="EMBL" id="SMR78683.1"/>
    </source>
</evidence>
<dbReference type="Pfam" id="PF15611">
    <property type="entry name" value="EH_Signature"/>
    <property type="match status" value="1"/>
</dbReference>
<keyword evidence="4" id="KW-1185">Reference proteome</keyword>